<protein>
    <submittedName>
        <fullName evidence="1">Uncharacterized protein</fullName>
    </submittedName>
</protein>
<comment type="caution">
    <text evidence="1">The sequence shown here is derived from an EMBL/GenBank/DDBJ whole genome shotgun (WGS) entry which is preliminary data.</text>
</comment>
<dbReference type="EMBL" id="VSSQ01068451">
    <property type="protein sequence ID" value="MPN20642.1"/>
    <property type="molecule type" value="Genomic_DNA"/>
</dbReference>
<organism evidence="1">
    <name type="scientific">bioreactor metagenome</name>
    <dbReference type="NCBI Taxonomy" id="1076179"/>
    <lineage>
        <taxon>unclassified sequences</taxon>
        <taxon>metagenomes</taxon>
        <taxon>ecological metagenomes</taxon>
    </lineage>
</organism>
<proteinExistence type="predicted"/>
<sequence length="174" mass="18100">MVVGVGTQTVGVTDGEDDFQLDLLGLGSQVVELGHAFGLQDSLVEVEQGVSRQLDLVSSGLRCRGSGRCRSSSYRRRALFLRDDVAVALAADRELTGQCGGSCGRGPVTGAPAQPGAATCDDVTAVDHVGDFTLAIHHDVLGLRKGAGGREAEGCNGGQHEHVFLGLFDHGFLL</sequence>
<accession>A0A645G3X0</accession>
<reference evidence="1" key="1">
    <citation type="submission" date="2019-08" db="EMBL/GenBank/DDBJ databases">
        <authorList>
            <person name="Kucharzyk K."/>
            <person name="Murdoch R.W."/>
            <person name="Higgins S."/>
            <person name="Loffler F."/>
        </authorList>
    </citation>
    <scope>NUCLEOTIDE SEQUENCE</scope>
</reference>
<name>A0A645G3X0_9ZZZZ</name>
<gene>
    <name evidence="1" type="ORF">SDC9_168021</name>
</gene>
<evidence type="ECO:0000313" key="1">
    <source>
        <dbReference type="EMBL" id="MPN20642.1"/>
    </source>
</evidence>
<dbReference type="AlphaFoldDB" id="A0A645G3X0"/>